<dbReference type="eggNOG" id="ENOG5033W9F">
    <property type="taxonomic scope" value="Bacteria"/>
</dbReference>
<dbReference type="STRING" id="1316936.K678_10901"/>
<name>S9TGQ9_MAGFU</name>
<dbReference type="AlphaFoldDB" id="S9TGQ9"/>
<sequence>MMAETRIAFVEGFQFSFHQEESAKPTRRVNSRWEVRDWACQVEYEGEWCRFTLHEFNDGVFEPSAIQGVFSDFAGAAAAEVTIRWLQRRIAEKDARNRLQRTLFLGGIAVITALVLAAISLR</sequence>
<keyword evidence="1" id="KW-1133">Transmembrane helix</keyword>
<comment type="caution">
    <text evidence="2">The sequence shown here is derived from an EMBL/GenBank/DDBJ whole genome shotgun (WGS) entry which is preliminary data.</text>
</comment>
<dbReference type="Proteomes" id="UP000015350">
    <property type="component" value="Unassembled WGS sequence"/>
</dbReference>
<keyword evidence="1" id="KW-0472">Membrane</keyword>
<reference evidence="2 3" key="1">
    <citation type="submission" date="2013-04" db="EMBL/GenBank/DDBJ databases">
        <authorList>
            <person name="Kuznetsov B."/>
            <person name="Ivanovsky R."/>
        </authorList>
    </citation>
    <scope>NUCLEOTIDE SEQUENCE [LARGE SCALE GENOMIC DNA]</scope>
    <source>
        <strain evidence="2 3">MGU-K5</strain>
    </source>
</reference>
<proteinExistence type="predicted"/>
<accession>S9TGQ9</accession>
<evidence type="ECO:0000313" key="3">
    <source>
        <dbReference type="Proteomes" id="UP000015350"/>
    </source>
</evidence>
<evidence type="ECO:0000313" key="2">
    <source>
        <dbReference type="EMBL" id="EPY01476.1"/>
    </source>
</evidence>
<keyword evidence="1" id="KW-0812">Transmembrane</keyword>
<dbReference type="PATRIC" id="fig|1316936.3.peg.2174"/>
<evidence type="ECO:0000256" key="1">
    <source>
        <dbReference type="SAM" id="Phobius"/>
    </source>
</evidence>
<dbReference type="RefSeq" id="WP_021132494.1">
    <property type="nucleotide sequence ID" value="NZ_AQPH01000039.1"/>
</dbReference>
<dbReference type="EMBL" id="AQPH01000039">
    <property type="protein sequence ID" value="EPY01476.1"/>
    <property type="molecule type" value="Genomic_DNA"/>
</dbReference>
<gene>
    <name evidence="2" type="ORF">K678_10901</name>
</gene>
<protein>
    <submittedName>
        <fullName evidence="2">Uncharacterized protein</fullName>
    </submittedName>
</protein>
<feature type="transmembrane region" description="Helical" evidence="1">
    <location>
        <begin position="103"/>
        <end position="121"/>
    </location>
</feature>
<organism evidence="2 3">
    <name type="scientific">Magnetospirillum fulvum MGU-K5</name>
    <dbReference type="NCBI Taxonomy" id="1316936"/>
    <lineage>
        <taxon>Bacteria</taxon>
        <taxon>Pseudomonadati</taxon>
        <taxon>Pseudomonadota</taxon>
        <taxon>Alphaproteobacteria</taxon>
        <taxon>Rhodospirillales</taxon>
        <taxon>Rhodospirillaceae</taxon>
        <taxon>Magnetospirillum</taxon>
    </lineage>
</organism>